<evidence type="ECO:0000313" key="1">
    <source>
        <dbReference type="EMBL" id="KAK4253956.1"/>
    </source>
</evidence>
<proteinExistence type="predicted"/>
<protein>
    <submittedName>
        <fullName evidence="1">Uncharacterized protein</fullName>
    </submittedName>
</protein>
<reference evidence="1" key="1">
    <citation type="submission" date="2023-10" db="EMBL/GenBank/DDBJ databases">
        <title>Chromosome-level genome of the transformable northern wattle, Acacia crassicarpa.</title>
        <authorList>
            <person name="Massaro I."/>
            <person name="Sinha N.R."/>
            <person name="Poethig S."/>
            <person name="Leichty A.R."/>
        </authorList>
    </citation>
    <scope>NUCLEOTIDE SEQUENCE</scope>
    <source>
        <strain evidence="1">Acra3RX</strain>
        <tissue evidence="1">Leaf</tissue>
    </source>
</reference>
<dbReference type="AlphaFoldDB" id="A0AAE1IN29"/>
<sequence length="103" mass="11054">MFQIYKVDGLIRLMKGKDTGAVNLGNLGEFTMIELAKTVKEEGAIVIDDFRVCNGARVLNNCVADGVDPIFLPLFTGRDEVHGGVGDGKLEGARLVQDVLGAF</sequence>
<organism evidence="1 2">
    <name type="scientific">Acacia crassicarpa</name>
    <name type="common">northern wattle</name>
    <dbReference type="NCBI Taxonomy" id="499986"/>
    <lineage>
        <taxon>Eukaryota</taxon>
        <taxon>Viridiplantae</taxon>
        <taxon>Streptophyta</taxon>
        <taxon>Embryophyta</taxon>
        <taxon>Tracheophyta</taxon>
        <taxon>Spermatophyta</taxon>
        <taxon>Magnoliopsida</taxon>
        <taxon>eudicotyledons</taxon>
        <taxon>Gunneridae</taxon>
        <taxon>Pentapetalae</taxon>
        <taxon>rosids</taxon>
        <taxon>fabids</taxon>
        <taxon>Fabales</taxon>
        <taxon>Fabaceae</taxon>
        <taxon>Caesalpinioideae</taxon>
        <taxon>mimosoid clade</taxon>
        <taxon>Acacieae</taxon>
        <taxon>Acacia</taxon>
    </lineage>
</organism>
<accession>A0AAE1IN29</accession>
<dbReference type="EMBL" id="JAWXYG010000014">
    <property type="protein sequence ID" value="KAK4253956.1"/>
    <property type="molecule type" value="Genomic_DNA"/>
</dbReference>
<evidence type="ECO:0000313" key="2">
    <source>
        <dbReference type="Proteomes" id="UP001293593"/>
    </source>
</evidence>
<comment type="caution">
    <text evidence="1">The sequence shown here is derived from an EMBL/GenBank/DDBJ whole genome shotgun (WGS) entry which is preliminary data.</text>
</comment>
<dbReference type="Proteomes" id="UP001293593">
    <property type="component" value="Unassembled WGS sequence"/>
</dbReference>
<keyword evidence="2" id="KW-1185">Reference proteome</keyword>
<gene>
    <name evidence="1" type="ORF">QN277_009398</name>
</gene>
<name>A0AAE1IN29_9FABA</name>